<reference evidence="2 3" key="1">
    <citation type="submission" date="2019-03" db="EMBL/GenBank/DDBJ databases">
        <title>Genomic Encyclopedia of Type Strains, Phase IV (KMG-IV): sequencing the most valuable type-strain genomes for metagenomic binning, comparative biology and taxonomic classification.</title>
        <authorList>
            <person name="Goeker M."/>
        </authorList>
    </citation>
    <scope>NUCLEOTIDE SEQUENCE [LARGE SCALE GENOMIC DNA]</scope>
    <source>
        <strain evidence="2 3">DSM 101688</strain>
    </source>
</reference>
<accession>A0A4R3JH79</accession>
<evidence type="ECO:0000313" key="3">
    <source>
        <dbReference type="Proteomes" id="UP000295304"/>
    </source>
</evidence>
<comment type="caution">
    <text evidence="2">The sequence shown here is derived from an EMBL/GenBank/DDBJ whole genome shotgun (WGS) entry which is preliminary data.</text>
</comment>
<gene>
    <name evidence="2" type="ORF">EDD55_1018</name>
</gene>
<dbReference type="Proteomes" id="UP000295304">
    <property type="component" value="Unassembled WGS sequence"/>
</dbReference>
<organism evidence="2 3">
    <name type="scientific">Varunaivibrio sulfuroxidans</name>
    <dbReference type="NCBI Taxonomy" id="1773489"/>
    <lineage>
        <taxon>Bacteria</taxon>
        <taxon>Pseudomonadati</taxon>
        <taxon>Pseudomonadota</taxon>
        <taxon>Alphaproteobacteria</taxon>
        <taxon>Rhodospirillales</taxon>
        <taxon>Magnetovibrionaceae</taxon>
        <taxon>Varunaivibrio</taxon>
    </lineage>
</organism>
<feature type="compositionally biased region" description="Low complexity" evidence="1">
    <location>
        <begin position="1"/>
        <end position="16"/>
    </location>
</feature>
<evidence type="ECO:0000256" key="1">
    <source>
        <dbReference type="SAM" id="MobiDB-lite"/>
    </source>
</evidence>
<dbReference type="AlphaFoldDB" id="A0A4R3JH79"/>
<sequence>MSKPSSTKGSGGIKIIKGGGKHLLEQVDISKKKTKKKTQKKKTGSKGSKKGRPATHGLSGTPTYGSRRNAQQRCENPNHPQYKDYGGRGIECRITVMDLVEDIGLCPEGMTLDRIDPNGHYEKGNIQWATPLEQANNRRPARSSEQYKEQALRDIRATAQSWKDNTRWWNLSLKLINHGALPEAERKELKTLNGGHRFPRTSFELDEPRDWAHHSAGKVRLPSLIHPGHEVRISCGPVGGMRDKTEIERGLLAGLAQVPLSGNSDKSHRAIIKRFVQNFEDRSMMGLCFSAQDFDPEHQTPSKLCPERLLLALASRLHLKKKWNVRFMPMSDLSEVLENGNADDLIGHCLFIPDFHVSGPRGFGIPPWQVDDLLDLLRERIDYNNPTVIYAEAPWKLSKQIDHFINDYYLRMSENA</sequence>
<keyword evidence="3" id="KW-1185">Reference proteome</keyword>
<dbReference type="RefSeq" id="WP_132937443.1">
    <property type="nucleotide sequence ID" value="NZ_CP119676.1"/>
</dbReference>
<proteinExistence type="predicted"/>
<feature type="region of interest" description="Disordered" evidence="1">
    <location>
        <begin position="1"/>
        <end position="86"/>
    </location>
</feature>
<dbReference type="OrthoDB" id="7181366at2"/>
<feature type="compositionally biased region" description="Basic and acidic residues" evidence="1">
    <location>
        <begin position="22"/>
        <end position="31"/>
    </location>
</feature>
<dbReference type="EMBL" id="SLZW01000001">
    <property type="protein sequence ID" value="TCS64683.1"/>
    <property type="molecule type" value="Genomic_DNA"/>
</dbReference>
<feature type="compositionally biased region" description="Polar residues" evidence="1">
    <location>
        <begin position="58"/>
        <end position="79"/>
    </location>
</feature>
<evidence type="ECO:0000313" key="2">
    <source>
        <dbReference type="EMBL" id="TCS64683.1"/>
    </source>
</evidence>
<feature type="compositionally biased region" description="Basic residues" evidence="1">
    <location>
        <begin position="32"/>
        <end position="53"/>
    </location>
</feature>
<protein>
    <submittedName>
        <fullName evidence="2">Uncharacterized protein</fullName>
    </submittedName>
</protein>
<name>A0A4R3JH79_9PROT</name>